<dbReference type="KEGG" id="phu:Phum_PHUM536410"/>
<dbReference type="HOGENOM" id="CLU_2778925_0_0_1"/>
<keyword evidence="3" id="KW-1185">Reference proteome</keyword>
<dbReference type="GeneID" id="8235311"/>
<dbReference type="EMBL" id="AAZO01006514">
    <property type="status" value="NOT_ANNOTATED_CDS"/>
    <property type="molecule type" value="Genomic_DNA"/>
</dbReference>
<dbReference type="InParanoid" id="E0VZM2"/>
<evidence type="ECO:0000313" key="1">
    <source>
        <dbReference type="EMBL" id="EEB18828.1"/>
    </source>
</evidence>
<name>E0VZM2_PEDHC</name>
<accession>E0VZM2</accession>
<proteinExistence type="predicted"/>
<reference evidence="1" key="1">
    <citation type="submission" date="2007-04" db="EMBL/GenBank/DDBJ databases">
        <title>Annotation of Pediculus humanus corporis strain USDA.</title>
        <authorList>
            <person name="Kirkness E."/>
            <person name="Hannick L."/>
            <person name="Hass B."/>
            <person name="Bruggner R."/>
            <person name="Lawson D."/>
            <person name="Bidwell S."/>
            <person name="Joardar V."/>
            <person name="Caler E."/>
            <person name="Walenz B."/>
            <person name="Inman J."/>
            <person name="Schobel S."/>
            <person name="Galinsky K."/>
            <person name="Amedeo P."/>
            <person name="Strausberg R."/>
        </authorList>
    </citation>
    <scope>NUCLEOTIDE SEQUENCE</scope>
    <source>
        <strain evidence="1">USDA</strain>
    </source>
</reference>
<dbReference type="Proteomes" id="UP000009046">
    <property type="component" value="Unassembled WGS sequence"/>
</dbReference>
<protein>
    <submittedName>
        <fullName evidence="1 2">Uncharacterized protein</fullName>
    </submittedName>
</protein>
<organism>
    <name type="scientific">Pediculus humanus subsp. corporis</name>
    <name type="common">Body louse</name>
    <dbReference type="NCBI Taxonomy" id="121224"/>
    <lineage>
        <taxon>Eukaryota</taxon>
        <taxon>Metazoa</taxon>
        <taxon>Ecdysozoa</taxon>
        <taxon>Arthropoda</taxon>
        <taxon>Hexapoda</taxon>
        <taxon>Insecta</taxon>
        <taxon>Pterygota</taxon>
        <taxon>Neoptera</taxon>
        <taxon>Paraneoptera</taxon>
        <taxon>Psocodea</taxon>
        <taxon>Troctomorpha</taxon>
        <taxon>Phthiraptera</taxon>
        <taxon>Anoplura</taxon>
        <taxon>Pediculidae</taxon>
        <taxon>Pediculus</taxon>
    </lineage>
</organism>
<reference evidence="2" key="3">
    <citation type="submission" date="2021-02" db="UniProtKB">
        <authorList>
            <consortium name="EnsemblMetazoa"/>
        </authorList>
    </citation>
    <scope>IDENTIFICATION</scope>
    <source>
        <strain evidence="2">USDA</strain>
    </source>
</reference>
<dbReference type="CTD" id="8235311"/>
<evidence type="ECO:0000313" key="3">
    <source>
        <dbReference type="Proteomes" id="UP000009046"/>
    </source>
</evidence>
<dbReference type="EnsemblMetazoa" id="PHUM536410-RA">
    <property type="protein sequence ID" value="PHUM536410-PA"/>
    <property type="gene ID" value="PHUM536410"/>
</dbReference>
<dbReference type="RefSeq" id="XP_002431566.1">
    <property type="nucleotide sequence ID" value="XM_002431521.1"/>
</dbReference>
<evidence type="ECO:0000313" key="2">
    <source>
        <dbReference type="EnsemblMetazoa" id="PHUM536410-PA"/>
    </source>
</evidence>
<reference evidence="1" key="2">
    <citation type="submission" date="2007-04" db="EMBL/GenBank/DDBJ databases">
        <title>The genome of the human body louse.</title>
        <authorList>
            <consortium name="The Human Body Louse Genome Consortium"/>
            <person name="Kirkness E."/>
            <person name="Walenz B."/>
            <person name="Hass B."/>
            <person name="Bruggner R."/>
            <person name="Strausberg R."/>
        </authorList>
    </citation>
    <scope>NUCLEOTIDE SEQUENCE</scope>
    <source>
        <strain evidence="1">USDA</strain>
    </source>
</reference>
<dbReference type="EMBL" id="DS235853">
    <property type="protein sequence ID" value="EEB18828.1"/>
    <property type="molecule type" value="Genomic_DNA"/>
</dbReference>
<gene>
    <name evidence="2" type="primary">8235311</name>
    <name evidence="1" type="ORF">Phum_PHUM536410</name>
</gene>
<sequence>MEKNNNNNSFIYYAREHSLLLPGGVQAGLLLLKPINVPEGKPFYGNRKTTFTSGDSQVSGLRVQRNVRY</sequence>
<dbReference type="AlphaFoldDB" id="E0VZM2"/>
<dbReference type="VEuPathDB" id="VectorBase:PHUM536410"/>